<comment type="subcellular location">
    <subcellularLocation>
        <location evidence="1">Cell inner membrane</location>
        <topology evidence="1">Single-pass membrane protein</topology>
        <orientation evidence="1">Periplasmic side</orientation>
    </subcellularLocation>
</comment>
<evidence type="ECO:0000256" key="9">
    <source>
        <dbReference type="ARBA" id="ARBA00023136"/>
    </source>
</evidence>
<sequence length="323" mass="34498">MRFISTLLSLCLHLLLVIGMIYWPASSSKVRLDVPVYQVKLVALSGKRPVGKVAPGNKVAGPVVKPKPEPSPATPPPPAPEPAPAPAPAPKPQPAAKPVPAPKPEPKPDATPISPKKAVVPEAPKVAEQPKPKDDKKDKPDKKSEPDKKPEPQKKPEKKPEKSADDILREALADTSKTVKKAEKQRAVSGQQQLSKELAALQESVSQDKALQDALAEAGEEGIEGPPSDGVVGSIEDLYAIAVQKLVRDNWRFPQMATRDQLTASVRIMLSPEGSILDAKIVASSGRADFDASTLRAVADTKVLPKPPSPDISEITINFNSHE</sequence>
<evidence type="ECO:0000256" key="8">
    <source>
        <dbReference type="ARBA" id="ARBA00022989"/>
    </source>
</evidence>
<keyword evidence="8" id="KW-1133">Transmembrane helix</keyword>
<evidence type="ECO:0000256" key="3">
    <source>
        <dbReference type="ARBA" id="ARBA00022448"/>
    </source>
</evidence>
<feature type="compositionally biased region" description="Basic and acidic residues" evidence="10">
    <location>
        <begin position="128"/>
        <end position="172"/>
    </location>
</feature>
<dbReference type="PANTHER" id="PTHR33446:SF2">
    <property type="entry name" value="PROTEIN TONB"/>
    <property type="match status" value="1"/>
</dbReference>
<proteinExistence type="inferred from homology"/>
<evidence type="ECO:0000256" key="5">
    <source>
        <dbReference type="ARBA" id="ARBA00022519"/>
    </source>
</evidence>
<feature type="region of interest" description="Disordered" evidence="10">
    <location>
        <begin position="49"/>
        <end position="193"/>
    </location>
</feature>
<evidence type="ECO:0000256" key="10">
    <source>
        <dbReference type="SAM" id="MobiDB-lite"/>
    </source>
</evidence>
<reference evidence="12 13" key="1">
    <citation type="submission" date="2020-05" db="EMBL/GenBank/DDBJ databases">
        <title>Draft genome sequence of Desulfovibrio sp. strain HN2T.</title>
        <authorList>
            <person name="Ueno A."/>
            <person name="Tamazawa S."/>
            <person name="Tamamura S."/>
            <person name="Murakami T."/>
            <person name="Kiyama T."/>
            <person name="Inomata H."/>
            <person name="Amano Y."/>
            <person name="Miyakawa K."/>
            <person name="Tamaki H."/>
            <person name="Naganuma T."/>
            <person name="Kaneko K."/>
        </authorList>
    </citation>
    <scope>NUCLEOTIDE SEQUENCE [LARGE SCALE GENOMIC DNA]</scope>
    <source>
        <strain evidence="12 13">HN2</strain>
    </source>
</reference>
<dbReference type="GO" id="GO:0031992">
    <property type="term" value="F:energy transducer activity"/>
    <property type="evidence" value="ECO:0007669"/>
    <property type="project" value="TreeGrafter"/>
</dbReference>
<evidence type="ECO:0000256" key="4">
    <source>
        <dbReference type="ARBA" id="ARBA00022475"/>
    </source>
</evidence>
<evidence type="ECO:0000256" key="6">
    <source>
        <dbReference type="ARBA" id="ARBA00022692"/>
    </source>
</evidence>
<evidence type="ECO:0000256" key="2">
    <source>
        <dbReference type="ARBA" id="ARBA00006555"/>
    </source>
</evidence>
<dbReference type="InterPro" id="IPR006260">
    <property type="entry name" value="TonB/TolA_C"/>
</dbReference>
<dbReference type="NCBIfam" id="TIGR01352">
    <property type="entry name" value="tonB_Cterm"/>
    <property type="match status" value="1"/>
</dbReference>
<dbReference type="Pfam" id="PF13103">
    <property type="entry name" value="TonB_2"/>
    <property type="match status" value="1"/>
</dbReference>
<dbReference type="PROSITE" id="PS52015">
    <property type="entry name" value="TONB_CTD"/>
    <property type="match status" value="1"/>
</dbReference>
<keyword evidence="9" id="KW-0472">Membrane</keyword>
<accession>A0A7J0BEY3</accession>
<keyword evidence="13" id="KW-1185">Reference proteome</keyword>
<dbReference type="InterPro" id="IPR051045">
    <property type="entry name" value="TonB-dependent_transducer"/>
</dbReference>
<evidence type="ECO:0000256" key="1">
    <source>
        <dbReference type="ARBA" id="ARBA00004383"/>
    </source>
</evidence>
<dbReference type="InterPro" id="IPR037682">
    <property type="entry name" value="TonB_C"/>
</dbReference>
<dbReference type="AlphaFoldDB" id="A0A7J0BEY3"/>
<dbReference type="EMBL" id="BLVO01000005">
    <property type="protein sequence ID" value="GFM32249.1"/>
    <property type="molecule type" value="Genomic_DNA"/>
</dbReference>
<dbReference type="Gene3D" id="3.30.1150.10">
    <property type="match status" value="1"/>
</dbReference>
<dbReference type="PANTHER" id="PTHR33446">
    <property type="entry name" value="PROTEIN TONB-RELATED"/>
    <property type="match status" value="1"/>
</dbReference>
<gene>
    <name evidence="12" type="ORF">DSM101010T_06140</name>
</gene>
<comment type="similarity">
    <text evidence="2">Belongs to the TonB family.</text>
</comment>
<name>A0A7J0BEY3_9BACT</name>
<dbReference type="GO" id="GO:0098797">
    <property type="term" value="C:plasma membrane protein complex"/>
    <property type="evidence" value="ECO:0007669"/>
    <property type="project" value="TreeGrafter"/>
</dbReference>
<keyword evidence="7" id="KW-0653">Protein transport</keyword>
<feature type="domain" description="TonB C-terminal" evidence="11">
    <location>
        <begin position="236"/>
        <end position="323"/>
    </location>
</feature>
<dbReference type="GO" id="GO:0055085">
    <property type="term" value="P:transmembrane transport"/>
    <property type="evidence" value="ECO:0007669"/>
    <property type="project" value="InterPro"/>
</dbReference>
<dbReference type="GO" id="GO:0015031">
    <property type="term" value="P:protein transport"/>
    <property type="evidence" value="ECO:0007669"/>
    <property type="project" value="UniProtKB-KW"/>
</dbReference>
<keyword evidence="5" id="KW-0997">Cell inner membrane</keyword>
<comment type="caution">
    <text evidence="12">The sequence shown here is derived from an EMBL/GenBank/DDBJ whole genome shotgun (WGS) entry which is preliminary data.</text>
</comment>
<evidence type="ECO:0000313" key="12">
    <source>
        <dbReference type="EMBL" id="GFM32249.1"/>
    </source>
</evidence>
<dbReference type="RefSeq" id="WP_174403966.1">
    <property type="nucleotide sequence ID" value="NZ_BLVO01000005.1"/>
</dbReference>
<keyword evidence="6" id="KW-0812">Transmembrane</keyword>
<evidence type="ECO:0000256" key="7">
    <source>
        <dbReference type="ARBA" id="ARBA00022927"/>
    </source>
</evidence>
<evidence type="ECO:0000313" key="13">
    <source>
        <dbReference type="Proteomes" id="UP000503840"/>
    </source>
</evidence>
<organism evidence="12 13">
    <name type="scientific">Desulfovibrio subterraneus</name>
    <dbReference type="NCBI Taxonomy" id="2718620"/>
    <lineage>
        <taxon>Bacteria</taxon>
        <taxon>Pseudomonadati</taxon>
        <taxon>Thermodesulfobacteriota</taxon>
        <taxon>Desulfovibrionia</taxon>
        <taxon>Desulfovibrionales</taxon>
        <taxon>Desulfovibrionaceae</taxon>
        <taxon>Desulfovibrio</taxon>
    </lineage>
</organism>
<keyword evidence="4" id="KW-1003">Cell membrane</keyword>
<feature type="compositionally biased region" description="Pro residues" evidence="10">
    <location>
        <begin position="69"/>
        <end position="103"/>
    </location>
</feature>
<keyword evidence="3" id="KW-0813">Transport</keyword>
<protein>
    <submittedName>
        <fullName evidence="12">Protein TolA</fullName>
    </submittedName>
</protein>
<evidence type="ECO:0000259" key="11">
    <source>
        <dbReference type="PROSITE" id="PS52015"/>
    </source>
</evidence>
<dbReference type="Proteomes" id="UP000503840">
    <property type="component" value="Unassembled WGS sequence"/>
</dbReference>
<dbReference type="SUPFAM" id="SSF74653">
    <property type="entry name" value="TolA/TonB C-terminal domain"/>
    <property type="match status" value="1"/>
</dbReference>